<evidence type="ECO:0000313" key="2">
    <source>
        <dbReference type="Proteomes" id="UP000245506"/>
    </source>
</evidence>
<dbReference type="Proteomes" id="UP000245506">
    <property type="component" value="Unassembled WGS sequence"/>
</dbReference>
<protein>
    <submittedName>
        <fullName evidence="1">Uncharacterized protein</fullName>
    </submittedName>
</protein>
<accession>A0A317CIY4</accession>
<evidence type="ECO:0000313" key="1">
    <source>
        <dbReference type="EMBL" id="PWQ96282.1"/>
    </source>
</evidence>
<keyword evidence="2" id="KW-1185">Reference proteome</keyword>
<proteinExistence type="predicted"/>
<sequence length="287" mass="32317">MVIISLTACSSNTVTKSQNLSASSVAYTETVNELLDETIKQVINVDSKILVRTRNGTNPRKMLEEKNETLQDLIGEINTFRGHTVLMNSYFLNLQGLADSELKNDVGVNVGRISSRIHARSSGEKAVLTESEEGYISKIGSMMIGSYYAANIKAALKRDAPIIAKQLLLQEKQLAKILGILQDRLDTRSRMYLYENVVAPYIDTKGQHFDESTWVESRRQWFELQQSAPIFASVKEAHEALRQAWEDILRGKRDIGAVDMMLVDVNDFLETLDALDESRDQSRSIIQ</sequence>
<dbReference type="AlphaFoldDB" id="A0A317CIY4"/>
<dbReference type="EMBL" id="QGKL01000029">
    <property type="protein sequence ID" value="PWQ96282.1"/>
    <property type="molecule type" value="Genomic_DNA"/>
</dbReference>
<organism evidence="1 2">
    <name type="scientific">Leucothrix arctica</name>
    <dbReference type="NCBI Taxonomy" id="1481894"/>
    <lineage>
        <taxon>Bacteria</taxon>
        <taxon>Pseudomonadati</taxon>
        <taxon>Pseudomonadota</taxon>
        <taxon>Gammaproteobacteria</taxon>
        <taxon>Thiotrichales</taxon>
        <taxon>Thiotrichaceae</taxon>
        <taxon>Leucothrix</taxon>
    </lineage>
</organism>
<comment type="caution">
    <text evidence="1">The sequence shown here is derived from an EMBL/GenBank/DDBJ whole genome shotgun (WGS) entry which is preliminary data.</text>
</comment>
<name>A0A317CIY4_9GAMM</name>
<gene>
    <name evidence="1" type="ORF">DKT75_09850</name>
</gene>
<reference evidence="1 2" key="1">
    <citation type="submission" date="2018-05" db="EMBL/GenBank/DDBJ databases">
        <title>Leucothrix arctica sp. nov., isolated from Arctic seawater.</title>
        <authorList>
            <person name="Choi A."/>
            <person name="Baek K."/>
        </authorList>
    </citation>
    <scope>NUCLEOTIDE SEQUENCE [LARGE SCALE GENOMIC DNA]</scope>
    <source>
        <strain evidence="1 2">IMCC9719</strain>
    </source>
</reference>